<proteinExistence type="predicted"/>
<gene>
    <name evidence="1" type="ORF">O6H91_09G006200</name>
</gene>
<evidence type="ECO:0000313" key="2">
    <source>
        <dbReference type="Proteomes" id="UP001162992"/>
    </source>
</evidence>
<keyword evidence="2" id="KW-1185">Reference proteome</keyword>
<dbReference type="Proteomes" id="UP001162992">
    <property type="component" value="Chromosome 9"/>
</dbReference>
<name>A0ACC2CLT8_DIPCM</name>
<dbReference type="EMBL" id="CM055100">
    <property type="protein sequence ID" value="KAJ7542672.1"/>
    <property type="molecule type" value="Genomic_DNA"/>
</dbReference>
<accession>A0ACC2CLT8</accession>
<protein>
    <submittedName>
        <fullName evidence="1">Uncharacterized protein</fullName>
    </submittedName>
</protein>
<comment type="caution">
    <text evidence="1">The sequence shown here is derived from an EMBL/GenBank/DDBJ whole genome shotgun (WGS) entry which is preliminary data.</text>
</comment>
<organism evidence="1 2">
    <name type="scientific">Diphasiastrum complanatum</name>
    <name type="common">Issler's clubmoss</name>
    <name type="synonym">Lycopodium complanatum</name>
    <dbReference type="NCBI Taxonomy" id="34168"/>
    <lineage>
        <taxon>Eukaryota</taxon>
        <taxon>Viridiplantae</taxon>
        <taxon>Streptophyta</taxon>
        <taxon>Embryophyta</taxon>
        <taxon>Tracheophyta</taxon>
        <taxon>Lycopodiopsida</taxon>
        <taxon>Lycopodiales</taxon>
        <taxon>Lycopodiaceae</taxon>
        <taxon>Lycopodioideae</taxon>
        <taxon>Diphasiastrum</taxon>
    </lineage>
</organism>
<sequence length="321" mass="35797">MKVIKEKQEMRSWSRAMRKAGNRVALVPTMGFLHSGHLALVEEAKKHAQHVVVSIYVNPGQFAPNEDFGSYPRDIDGDLQKLQPFGVDAIFNPFDLYERHSRLNTSANGIAGSHDTKGFLQSDDSTLCEDDTYGQEHETWIQVEKLSKPLCGQNRPIFFRGVATVVAKLFNIVEPDVAIFGKKDFQQWRVICRMVRDLDFAVDIVGCPIARDFDGIAMSSRNVHLSPTDRCQALSISRSLREAAESVTECEVSAQLLVEHVRKAITAAGGKIDYASIVDQETLKDVREIRAPVVFAVAAWFGGVRLLDNIELQPPQSLLES</sequence>
<evidence type="ECO:0000313" key="1">
    <source>
        <dbReference type="EMBL" id="KAJ7542672.1"/>
    </source>
</evidence>
<reference evidence="2" key="1">
    <citation type="journal article" date="2024" name="Proc. Natl. Acad. Sci. U.S.A.">
        <title>Extraordinary preservation of gene collinearity over three hundred million years revealed in homosporous lycophytes.</title>
        <authorList>
            <person name="Li C."/>
            <person name="Wickell D."/>
            <person name="Kuo L.Y."/>
            <person name="Chen X."/>
            <person name="Nie B."/>
            <person name="Liao X."/>
            <person name="Peng D."/>
            <person name="Ji J."/>
            <person name="Jenkins J."/>
            <person name="Williams M."/>
            <person name="Shu S."/>
            <person name="Plott C."/>
            <person name="Barry K."/>
            <person name="Rajasekar S."/>
            <person name="Grimwood J."/>
            <person name="Han X."/>
            <person name="Sun S."/>
            <person name="Hou Z."/>
            <person name="He W."/>
            <person name="Dai G."/>
            <person name="Sun C."/>
            <person name="Schmutz J."/>
            <person name="Leebens-Mack J.H."/>
            <person name="Li F.W."/>
            <person name="Wang L."/>
        </authorList>
    </citation>
    <scope>NUCLEOTIDE SEQUENCE [LARGE SCALE GENOMIC DNA]</scope>
    <source>
        <strain evidence="2">cv. PW_Plant_1</strain>
    </source>
</reference>